<name>A0A1Y3AS28_EURMA</name>
<organism evidence="1 2">
    <name type="scientific">Euroglyphus maynei</name>
    <name type="common">Mayne's house dust mite</name>
    <dbReference type="NCBI Taxonomy" id="6958"/>
    <lineage>
        <taxon>Eukaryota</taxon>
        <taxon>Metazoa</taxon>
        <taxon>Ecdysozoa</taxon>
        <taxon>Arthropoda</taxon>
        <taxon>Chelicerata</taxon>
        <taxon>Arachnida</taxon>
        <taxon>Acari</taxon>
        <taxon>Acariformes</taxon>
        <taxon>Sarcoptiformes</taxon>
        <taxon>Astigmata</taxon>
        <taxon>Psoroptidia</taxon>
        <taxon>Analgoidea</taxon>
        <taxon>Pyroglyphidae</taxon>
        <taxon>Pyroglyphinae</taxon>
        <taxon>Euroglyphus</taxon>
    </lineage>
</organism>
<proteinExistence type="predicted"/>
<dbReference type="AlphaFoldDB" id="A0A1Y3AS28"/>
<protein>
    <submittedName>
        <fullName evidence="1">Uncharacterized protein</fullName>
    </submittedName>
</protein>
<dbReference type="EMBL" id="MUJZ01067819">
    <property type="protein sequence ID" value="OTF69995.1"/>
    <property type="molecule type" value="Genomic_DNA"/>
</dbReference>
<evidence type="ECO:0000313" key="1">
    <source>
        <dbReference type="EMBL" id="OTF69995.1"/>
    </source>
</evidence>
<dbReference type="Proteomes" id="UP000194236">
    <property type="component" value="Unassembled WGS sequence"/>
</dbReference>
<sequence>MECPDVQHDDDNELDIAKIVEEINSGQCEITAMIIPIKEFLTSKDAEKRAHGMSTISKILKLVDPKICNQSQGMVQFIQLSGRIFYSKAWRQKLCH</sequence>
<comment type="caution">
    <text evidence="1">The sequence shown here is derived from an EMBL/GenBank/DDBJ whole genome shotgun (WGS) entry which is preliminary data.</text>
</comment>
<keyword evidence="2" id="KW-1185">Reference proteome</keyword>
<accession>A0A1Y3AS28</accession>
<gene>
    <name evidence="1" type="ORF">BLA29_001386</name>
</gene>
<reference evidence="1 2" key="1">
    <citation type="submission" date="2017-03" db="EMBL/GenBank/DDBJ databases">
        <title>Genome Survey of Euroglyphus maynei.</title>
        <authorList>
            <person name="Arlian L.G."/>
            <person name="Morgan M.S."/>
            <person name="Rider S.D."/>
        </authorList>
    </citation>
    <scope>NUCLEOTIDE SEQUENCE [LARGE SCALE GENOMIC DNA]</scope>
    <source>
        <strain evidence="1">Arlian Lab</strain>
        <tissue evidence="1">Whole body</tissue>
    </source>
</reference>
<evidence type="ECO:0000313" key="2">
    <source>
        <dbReference type="Proteomes" id="UP000194236"/>
    </source>
</evidence>